<keyword evidence="7 8" id="KW-0326">Glycosidase</keyword>
<dbReference type="Pfam" id="PF08533">
    <property type="entry name" value="Glyco_hydro_42C"/>
    <property type="match status" value="1"/>
</dbReference>
<feature type="domain" description="Beta-galactosidase C-terminal" evidence="11">
    <location>
        <begin position="614"/>
        <end position="670"/>
    </location>
</feature>
<gene>
    <name evidence="12" type="ORF">ACFOZ8_04960</name>
</gene>
<dbReference type="PIRSF" id="PIRSF001084">
    <property type="entry name" value="B-galactosidase"/>
    <property type="match status" value="1"/>
</dbReference>
<dbReference type="Pfam" id="PF02449">
    <property type="entry name" value="Glyco_hydro_42"/>
    <property type="match status" value="1"/>
</dbReference>
<dbReference type="SUPFAM" id="SSF52317">
    <property type="entry name" value="Class I glutamine amidotransferase-like"/>
    <property type="match status" value="1"/>
</dbReference>
<dbReference type="Proteomes" id="UP001595715">
    <property type="component" value="Unassembled WGS sequence"/>
</dbReference>
<dbReference type="EC" id="3.2.1.23" evidence="3 8"/>
<dbReference type="RefSeq" id="WP_377717695.1">
    <property type="nucleotide sequence ID" value="NZ_JBHSAM010000014.1"/>
</dbReference>
<dbReference type="InterPro" id="IPR013780">
    <property type="entry name" value="Glyco_hydro_b"/>
</dbReference>
<evidence type="ECO:0000313" key="12">
    <source>
        <dbReference type="EMBL" id="MFC4099003.1"/>
    </source>
</evidence>
<dbReference type="InterPro" id="IPR013738">
    <property type="entry name" value="Beta_galactosidase_Trimer"/>
</dbReference>
<dbReference type="InterPro" id="IPR017853">
    <property type="entry name" value="GH"/>
</dbReference>
<dbReference type="CDD" id="cd03143">
    <property type="entry name" value="A4_beta-galactosidase_middle_domain"/>
    <property type="match status" value="1"/>
</dbReference>
<dbReference type="SUPFAM" id="SSF51445">
    <property type="entry name" value="(Trans)glycosidases"/>
    <property type="match status" value="1"/>
</dbReference>
<dbReference type="Gene3D" id="2.60.40.1180">
    <property type="entry name" value="Golgi alpha-mannosidase II"/>
    <property type="match status" value="1"/>
</dbReference>
<dbReference type="InterPro" id="IPR003476">
    <property type="entry name" value="Glyco_hydro_42"/>
</dbReference>
<evidence type="ECO:0000313" key="13">
    <source>
        <dbReference type="Proteomes" id="UP001595715"/>
    </source>
</evidence>
<reference evidence="13" key="1">
    <citation type="journal article" date="2019" name="Int. J. Syst. Evol. Microbiol.">
        <title>The Global Catalogue of Microorganisms (GCM) 10K type strain sequencing project: providing services to taxonomists for standard genome sequencing and annotation.</title>
        <authorList>
            <consortium name="The Broad Institute Genomics Platform"/>
            <consortium name="The Broad Institute Genome Sequencing Center for Infectious Disease"/>
            <person name="Wu L."/>
            <person name="Ma J."/>
        </authorList>
    </citation>
    <scope>NUCLEOTIDE SEQUENCE [LARGE SCALE GENOMIC DNA]</scope>
    <source>
        <strain evidence="13">IBRC-M 10987</strain>
    </source>
</reference>
<dbReference type="PANTHER" id="PTHR36447">
    <property type="entry name" value="BETA-GALACTOSIDASE GANA"/>
    <property type="match status" value="1"/>
</dbReference>
<dbReference type="InterPro" id="IPR013529">
    <property type="entry name" value="Glyco_hydro_42_N"/>
</dbReference>
<accession>A0ABV8JYA5</accession>
<evidence type="ECO:0000256" key="3">
    <source>
        <dbReference type="ARBA" id="ARBA00012756"/>
    </source>
</evidence>
<dbReference type="InterPro" id="IPR029062">
    <property type="entry name" value="Class_I_gatase-like"/>
</dbReference>
<evidence type="ECO:0000256" key="7">
    <source>
        <dbReference type="ARBA" id="ARBA00023295"/>
    </source>
</evidence>
<evidence type="ECO:0000256" key="1">
    <source>
        <dbReference type="ARBA" id="ARBA00001412"/>
    </source>
</evidence>
<evidence type="ECO:0000259" key="9">
    <source>
        <dbReference type="Pfam" id="PF02449"/>
    </source>
</evidence>
<dbReference type="Gene3D" id="3.20.20.80">
    <property type="entry name" value="Glycosidases"/>
    <property type="match status" value="1"/>
</dbReference>
<dbReference type="Gene3D" id="3.40.50.880">
    <property type="match status" value="1"/>
</dbReference>
<dbReference type="InterPro" id="IPR013739">
    <property type="entry name" value="Beta_galactosidase_C"/>
</dbReference>
<keyword evidence="6" id="KW-0862">Zinc</keyword>
<dbReference type="Pfam" id="PF08532">
    <property type="entry name" value="Glyco_hydro_42M"/>
    <property type="match status" value="1"/>
</dbReference>
<proteinExistence type="inferred from homology"/>
<name>A0ABV8JYA5_9BACL</name>
<comment type="catalytic activity">
    <reaction evidence="1 8">
        <text>Hydrolysis of terminal non-reducing beta-D-galactose residues in beta-D-galactosides.</text>
        <dbReference type="EC" id="3.2.1.23"/>
    </reaction>
</comment>
<evidence type="ECO:0000256" key="2">
    <source>
        <dbReference type="ARBA" id="ARBA00005940"/>
    </source>
</evidence>
<keyword evidence="4" id="KW-0479">Metal-binding</keyword>
<evidence type="ECO:0000256" key="6">
    <source>
        <dbReference type="ARBA" id="ARBA00022833"/>
    </source>
</evidence>
<keyword evidence="5 8" id="KW-0378">Hydrolase</keyword>
<evidence type="ECO:0000256" key="5">
    <source>
        <dbReference type="ARBA" id="ARBA00022801"/>
    </source>
</evidence>
<dbReference type="PANTHER" id="PTHR36447:SF2">
    <property type="entry name" value="BETA-GALACTOSIDASE YESZ"/>
    <property type="match status" value="1"/>
</dbReference>
<protein>
    <recommendedName>
        <fullName evidence="3 8">Beta-galactosidase</fullName>
        <shortName evidence="8">Beta-gal</shortName>
        <ecNumber evidence="3 8">3.2.1.23</ecNumber>
    </recommendedName>
</protein>
<evidence type="ECO:0000256" key="4">
    <source>
        <dbReference type="ARBA" id="ARBA00022723"/>
    </source>
</evidence>
<comment type="caution">
    <text evidence="12">The sequence shown here is derived from an EMBL/GenBank/DDBJ whole genome shotgun (WGS) entry which is preliminary data.</text>
</comment>
<sequence length="676" mass="77008">MIYGACYYPEHWPEERWPLDARLMREAGLNVARIGEFAWSKLERREGEYDFGWLDRILDVLGAEGIRVVLGTPTATPPKWLMDKHPDIYMQDYKGGVRGFGNRRHYCFNNETYHRCAQAITERLANRYGNHPSVTGWQIDNEFGCNETTRCYCERCKRAFHRWLARKYGDVDAMNESWGTVFWSQTYNDWHEVTLPGYAPFHLHNPGLALDYRRFASEAVVAFQQLQLDILKRLAPSQPATHNLMGAFNEIDGYELARNLDFVSWDSYPNLHFDATTDPSRAAAQHDMTRGLKHEPFWVMEHQSGPPGGDILFQTPKPGELRRWTYQSVAHGADAIVYFRWRTCLFGAEQFWHGILPHDGLPGRRYDEVKRTGEELRLVMPAVQGSGPGAEVAIIRSYDNEWATEIQPLRPGYSYMEHLLQYYRHFYENHIPVDIVSDETDFSRYKLIVLPHYMMTRPETAERLYAYVKAGGTAVLDYRAGSKLWNNRMDERPLPGAFRELAGIRIADYGTLRPEERLGLRSHPVAVAEAGEGDGTGEGTTWFDVIEAETAETLLRYEDDYMAGQAAATRNRYGEGRVYYIGTDPDRAVLGRLLGQAAADAGVNPIGGIIVPEGVELARRRTPDGDILFVLNHGGTAREIELTQPFDDLLEQRSVPVGKLVIEPEGVFVLATARAE</sequence>
<comment type="similarity">
    <text evidence="2 8">Belongs to the glycosyl hydrolase 42 family.</text>
</comment>
<organism evidence="12 13">
    <name type="scientific">Paenibacillus xanthanilyticus</name>
    <dbReference type="NCBI Taxonomy" id="1783531"/>
    <lineage>
        <taxon>Bacteria</taxon>
        <taxon>Bacillati</taxon>
        <taxon>Bacillota</taxon>
        <taxon>Bacilli</taxon>
        <taxon>Bacillales</taxon>
        <taxon>Paenibacillaceae</taxon>
        <taxon>Paenibacillus</taxon>
    </lineage>
</organism>
<evidence type="ECO:0000256" key="8">
    <source>
        <dbReference type="PIRNR" id="PIRNR001084"/>
    </source>
</evidence>
<dbReference type="EMBL" id="JBHSAM010000014">
    <property type="protein sequence ID" value="MFC4099003.1"/>
    <property type="molecule type" value="Genomic_DNA"/>
</dbReference>
<evidence type="ECO:0000259" key="10">
    <source>
        <dbReference type="Pfam" id="PF08532"/>
    </source>
</evidence>
<feature type="domain" description="Glycoside hydrolase family 42 N-terminal" evidence="9">
    <location>
        <begin position="6"/>
        <end position="377"/>
    </location>
</feature>
<feature type="domain" description="Beta-galactosidase trimerisation" evidence="10">
    <location>
        <begin position="390"/>
        <end position="603"/>
    </location>
</feature>
<keyword evidence="13" id="KW-1185">Reference proteome</keyword>
<evidence type="ECO:0000259" key="11">
    <source>
        <dbReference type="Pfam" id="PF08533"/>
    </source>
</evidence>
<dbReference type="GO" id="GO:0004565">
    <property type="term" value="F:beta-galactosidase activity"/>
    <property type="evidence" value="ECO:0007669"/>
    <property type="project" value="UniProtKB-EC"/>
</dbReference>